<evidence type="ECO:0000313" key="3">
    <source>
        <dbReference type="EMBL" id="CAK9079416.1"/>
    </source>
</evidence>
<name>A0ABP0PV64_9DINO</name>
<feature type="transmembrane region" description="Helical" evidence="2">
    <location>
        <begin position="102"/>
        <end position="119"/>
    </location>
</feature>
<gene>
    <name evidence="3" type="ORF">CCMP2556_LOCUS39107</name>
</gene>
<reference evidence="3 4" key="1">
    <citation type="submission" date="2024-02" db="EMBL/GenBank/DDBJ databases">
        <authorList>
            <person name="Chen Y."/>
            <person name="Shah S."/>
            <person name="Dougan E. K."/>
            <person name="Thang M."/>
            <person name="Chan C."/>
        </authorList>
    </citation>
    <scope>NUCLEOTIDE SEQUENCE [LARGE SCALE GENOMIC DNA]</scope>
</reference>
<keyword evidence="2" id="KW-1133">Transmembrane helix</keyword>
<sequence length="287" mass="29390">MSGSPKCSPKAPEEEAPPVNNHQEVPCRNCAWLSALQGARVAAIYVSAASAVVGLLLGAAAGAAIGAVFSPLTFGISAPVCCFFGACGGLLLGGALGAGGGALFGTCLGGFCFAAELPLGWTKPRYSQQVLAALLLTGLTGPLCAAVGAFLGLLSGAFLGLIAGLLLAPFTFGLSVPICAALGGIFGAAVDAATGAGVGMSLSIFLVRYRATFMAGGCRLFAPVISLLNRWRFRLAMFIAPNLDVAAKKNDPEVQEENFEDVREEPSAKPRRRRRARVRKAISSTIS</sequence>
<feature type="transmembrane region" description="Helical" evidence="2">
    <location>
        <begin position="185"/>
        <end position="205"/>
    </location>
</feature>
<feature type="transmembrane region" description="Helical" evidence="2">
    <location>
        <begin position="42"/>
        <end position="69"/>
    </location>
</feature>
<feature type="transmembrane region" description="Helical" evidence="2">
    <location>
        <begin position="76"/>
        <end position="96"/>
    </location>
</feature>
<evidence type="ECO:0000313" key="4">
    <source>
        <dbReference type="Proteomes" id="UP001642484"/>
    </source>
</evidence>
<keyword evidence="2" id="KW-0472">Membrane</keyword>
<dbReference type="EMBL" id="CAXAMN010023651">
    <property type="protein sequence ID" value="CAK9079416.1"/>
    <property type="molecule type" value="Genomic_DNA"/>
</dbReference>
<comment type="caution">
    <text evidence="3">The sequence shown here is derived from an EMBL/GenBank/DDBJ whole genome shotgun (WGS) entry which is preliminary data.</text>
</comment>
<feature type="transmembrane region" description="Helical" evidence="2">
    <location>
        <begin position="157"/>
        <end position="178"/>
    </location>
</feature>
<feature type="region of interest" description="Disordered" evidence="1">
    <location>
        <begin position="1"/>
        <end position="20"/>
    </location>
</feature>
<keyword evidence="4" id="KW-1185">Reference proteome</keyword>
<evidence type="ECO:0000256" key="2">
    <source>
        <dbReference type="SAM" id="Phobius"/>
    </source>
</evidence>
<evidence type="ECO:0008006" key="5">
    <source>
        <dbReference type="Google" id="ProtNLM"/>
    </source>
</evidence>
<keyword evidence="2" id="KW-0812">Transmembrane</keyword>
<evidence type="ECO:0000256" key="1">
    <source>
        <dbReference type="SAM" id="MobiDB-lite"/>
    </source>
</evidence>
<dbReference type="Proteomes" id="UP001642484">
    <property type="component" value="Unassembled WGS sequence"/>
</dbReference>
<proteinExistence type="predicted"/>
<feature type="compositionally biased region" description="Basic residues" evidence="1">
    <location>
        <begin position="269"/>
        <end position="280"/>
    </location>
</feature>
<accession>A0ABP0PV64</accession>
<feature type="transmembrane region" description="Helical" evidence="2">
    <location>
        <begin position="131"/>
        <end position="151"/>
    </location>
</feature>
<organism evidence="3 4">
    <name type="scientific">Durusdinium trenchii</name>
    <dbReference type="NCBI Taxonomy" id="1381693"/>
    <lineage>
        <taxon>Eukaryota</taxon>
        <taxon>Sar</taxon>
        <taxon>Alveolata</taxon>
        <taxon>Dinophyceae</taxon>
        <taxon>Suessiales</taxon>
        <taxon>Symbiodiniaceae</taxon>
        <taxon>Durusdinium</taxon>
    </lineage>
</organism>
<protein>
    <recommendedName>
        <fullName evidence="5">Transmembrane protein</fullName>
    </recommendedName>
</protein>
<feature type="region of interest" description="Disordered" evidence="1">
    <location>
        <begin position="250"/>
        <end position="287"/>
    </location>
</feature>